<dbReference type="SUPFAM" id="SSF81995">
    <property type="entry name" value="beta-sandwich domain of Sec23/24"/>
    <property type="match status" value="1"/>
</dbReference>
<evidence type="ECO:0000256" key="1">
    <source>
        <dbReference type="SAM" id="MobiDB-lite"/>
    </source>
</evidence>
<organism evidence="3 4">
    <name type="scientific">Gordonia phthalatica</name>
    <dbReference type="NCBI Taxonomy" id="1136941"/>
    <lineage>
        <taxon>Bacteria</taxon>
        <taxon>Bacillati</taxon>
        <taxon>Actinomycetota</taxon>
        <taxon>Actinomycetes</taxon>
        <taxon>Mycobacteriales</taxon>
        <taxon>Gordoniaceae</taxon>
        <taxon>Gordonia</taxon>
    </lineage>
</organism>
<evidence type="ECO:0000313" key="4">
    <source>
        <dbReference type="Proteomes" id="UP000063789"/>
    </source>
</evidence>
<evidence type="ECO:0008006" key="5">
    <source>
        <dbReference type="Google" id="ProtNLM"/>
    </source>
</evidence>
<accession>A0A0N9N9L2</accession>
<protein>
    <recommendedName>
        <fullName evidence="5">DUF4282 domain-containing protein</fullName>
    </recommendedName>
</protein>
<feature type="compositionally biased region" description="Low complexity" evidence="1">
    <location>
        <begin position="11"/>
        <end position="63"/>
    </location>
</feature>
<proteinExistence type="predicted"/>
<sequence length="175" mass="18895">MTTPPNDPFNQGQPDGQQPQYGQQPEGQYGYQQPGAYGQQPGSYGQQPGAYGQPAAAYGAPQQPQSLDRGSFFSALFDFKFDKMVATRVIPVLYLIITIVFTIAAVGIFFAGIISSFSLMGDSVVGGIVSLLLTLIIVPLVYLIYLTIARVSLELYISVFKISQNTAQIAQNTAK</sequence>
<name>A0A0N9N9L2_9ACTN</name>
<evidence type="ECO:0000256" key="2">
    <source>
        <dbReference type="SAM" id="Phobius"/>
    </source>
</evidence>
<reference evidence="3 4" key="2">
    <citation type="journal article" date="2017" name="Int. J. Syst. Evol. Microbiol.">
        <title>Gordonia phthalatica sp. nov., a di-n-butyl phthalate-degrading bacterium isolated from activated sludge.</title>
        <authorList>
            <person name="Jin D."/>
            <person name="Kong X."/>
            <person name="Jia M."/>
            <person name="Yu X."/>
            <person name="Wang X."/>
            <person name="Zhuang X."/>
            <person name="Deng Y."/>
            <person name="Bai Z."/>
        </authorList>
    </citation>
    <scope>NUCLEOTIDE SEQUENCE [LARGE SCALE GENOMIC DNA]</scope>
    <source>
        <strain evidence="3 4">QH-11</strain>
    </source>
</reference>
<dbReference type="EMBL" id="CP011853">
    <property type="protein sequence ID" value="ALG83922.1"/>
    <property type="molecule type" value="Genomic_DNA"/>
</dbReference>
<dbReference type="Proteomes" id="UP000063789">
    <property type="component" value="Chromosome"/>
</dbReference>
<dbReference type="Pfam" id="PF14110">
    <property type="entry name" value="DUF4282"/>
    <property type="match status" value="1"/>
</dbReference>
<feature type="transmembrane region" description="Helical" evidence="2">
    <location>
        <begin position="92"/>
        <end position="118"/>
    </location>
</feature>
<keyword evidence="4" id="KW-1185">Reference proteome</keyword>
<reference evidence="4" key="1">
    <citation type="submission" date="2015-06" db="EMBL/GenBank/DDBJ databases">
        <title>Complete genome sequence and metabolic analysis of phthalate degradation pathway in Gordonia sp. QH-11.</title>
        <authorList>
            <person name="Jin D."/>
            <person name="Kong X."/>
            <person name="Bai Z."/>
        </authorList>
    </citation>
    <scope>NUCLEOTIDE SEQUENCE [LARGE SCALE GENOMIC DNA]</scope>
    <source>
        <strain evidence="4">QH-11</strain>
    </source>
</reference>
<dbReference type="PATRIC" id="fig|1136941.3.peg.935"/>
<dbReference type="InterPro" id="IPR025557">
    <property type="entry name" value="DUF4282"/>
</dbReference>
<dbReference type="AlphaFoldDB" id="A0A0N9N9L2"/>
<dbReference type="OrthoDB" id="9964653at2"/>
<keyword evidence="2" id="KW-0812">Transmembrane</keyword>
<feature type="region of interest" description="Disordered" evidence="1">
    <location>
        <begin position="1"/>
        <end position="63"/>
    </location>
</feature>
<feature type="transmembrane region" description="Helical" evidence="2">
    <location>
        <begin position="124"/>
        <end position="148"/>
    </location>
</feature>
<feature type="compositionally biased region" description="Polar residues" evidence="1">
    <location>
        <begin position="1"/>
        <end position="10"/>
    </location>
</feature>
<evidence type="ECO:0000313" key="3">
    <source>
        <dbReference type="EMBL" id="ALG83922.1"/>
    </source>
</evidence>
<dbReference type="KEGG" id="goq:ACH46_04590"/>
<keyword evidence="2" id="KW-0472">Membrane</keyword>
<dbReference type="STRING" id="1136941.ACH46_04590"/>
<gene>
    <name evidence="3" type="ORF">ACH46_04590</name>
</gene>
<keyword evidence="2" id="KW-1133">Transmembrane helix</keyword>
<dbReference type="RefSeq" id="WP_062391884.1">
    <property type="nucleotide sequence ID" value="NZ_CP011853.1"/>
</dbReference>